<dbReference type="AlphaFoldDB" id="A0A561BNX5"/>
<keyword evidence="1" id="KW-0472">Membrane</keyword>
<evidence type="ECO:0000313" key="2">
    <source>
        <dbReference type="EMBL" id="TWD80578.1"/>
    </source>
</evidence>
<keyword evidence="1" id="KW-0812">Transmembrane</keyword>
<dbReference type="EMBL" id="VIVK01000001">
    <property type="protein sequence ID" value="TWD80578.1"/>
    <property type="molecule type" value="Genomic_DNA"/>
</dbReference>
<feature type="transmembrane region" description="Helical" evidence="1">
    <location>
        <begin position="6"/>
        <end position="29"/>
    </location>
</feature>
<keyword evidence="1" id="KW-1133">Transmembrane helix</keyword>
<gene>
    <name evidence="2" type="ORF">FB561_1660</name>
</gene>
<dbReference type="RefSeq" id="WP_145804672.1">
    <property type="nucleotide sequence ID" value="NZ_VIVK01000001.1"/>
</dbReference>
<dbReference type="Pfam" id="PF10861">
    <property type="entry name" value="DUF2784"/>
    <property type="match status" value="1"/>
</dbReference>
<protein>
    <submittedName>
        <fullName evidence="2">Uncharacterized protein DUF2784</fullName>
    </submittedName>
</protein>
<reference evidence="2 3" key="1">
    <citation type="submission" date="2019-06" db="EMBL/GenBank/DDBJ databases">
        <title>Sequencing the genomes of 1000 actinobacteria strains.</title>
        <authorList>
            <person name="Klenk H.-P."/>
        </authorList>
    </citation>
    <scope>NUCLEOTIDE SEQUENCE [LARGE SCALE GENOMIC DNA]</scope>
    <source>
        <strain evidence="2 3">DSM 24683</strain>
    </source>
</reference>
<evidence type="ECO:0000313" key="3">
    <source>
        <dbReference type="Proteomes" id="UP000318380"/>
    </source>
</evidence>
<dbReference type="InterPro" id="IPR021218">
    <property type="entry name" value="DUF2784"/>
</dbReference>
<accession>A0A561BNX5</accession>
<keyword evidence="3" id="KW-1185">Reference proteome</keyword>
<name>A0A561BNX5_9ACTN</name>
<organism evidence="2 3">
    <name type="scientific">Kribbella amoyensis</name>
    <dbReference type="NCBI Taxonomy" id="996641"/>
    <lineage>
        <taxon>Bacteria</taxon>
        <taxon>Bacillati</taxon>
        <taxon>Actinomycetota</taxon>
        <taxon>Actinomycetes</taxon>
        <taxon>Propionibacteriales</taxon>
        <taxon>Kribbellaceae</taxon>
        <taxon>Kribbella</taxon>
    </lineage>
</organism>
<feature type="transmembrane region" description="Helical" evidence="1">
    <location>
        <begin position="36"/>
        <end position="59"/>
    </location>
</feature>
<dbReference type="OrthoDB" id="370375at2"/>
<comment type="caution">
    <text evidence="2">The sequence shown here is derived from an EMBL/GenBank/DDBJ whole genome shotgun (WGS) entry which is preliminary data.</text>
</comment>
<proteinExistence type="predicted"/>
<evidence type="ECO:0000256" key="1">
    <source>
        <dbReference type="SAM" id="Phobius"/>
    </source>
</evidence>
<sequence length="125" mass="14427">MVFRFLADVVMVLHGAMLVFFVIGGFLAWKWRWLIWVHLFIVFWNLVIVLLDFGCPVTALEKFFRREGGEQPYVGGYIAHYLDGPVWPVGGTPWAERIGFTLVVISYIGFFVTGRRQRERVTTGV</sequence>
<feature type="transmembrane region" description="Helical" evidence="1">
    <location>
        <begin position="94"/>
        <end position="112"/>
    </location>
</feature>
<dbReference type="Proteomes" id="UP000318380">
    <property type="component" value="Unassembled WGS sequence"/>
</dbReference>